<keyword evidence="4 14" id="KW-0812">Transmembrane</keyword>
<keyword evidence="7" id="KW-0276">Fatty acid metabolism</keyword>
<comment type="caution">
    <text evidence="16">The sequence shown here is derived from an EMBL/GenBank/DDBJ whole genome shotgun (WGS) entry which is preliminary data.</text>
</comment>
<comment type="cofactor">
    <cofactor evidence="1">
        <name>Zn(2+)</name>
        <dbReference type="ChEBI" id="CHEBI:29105"/>
    </cofactor>
</comment>
<dbReference type="Pfam" id="PF04116">
    <property type="entry name" value="FA_hydroxylase"/>
    <property type="match status" value="1"/>
</dbReference>
<evidence type="ECO:0000313" key="16">
    <source>
        <dbReference type="EMBL" id="NGY03643.1"/>
    </source>
</evidence>
<evidence type="ECO:0000313" key="17">
    <source>
        <dbReference type="Proteomes" id="UP000472676"/>
    </source>
</evidence>
<dbReference type="InterPro" id="IPR014430">
    <property type="entry name" value="Scs7"/>
</dbReference>
<evidence type="ECO:0000256" key="8">
    <source>
        <dbReference type="ARBA" id="ARBA00022833"/>
    </source>
</evidence>
<evidence type="ECO:0000256" key="13">
    <source>
        <dbReference type="ARBA" id="ARBA00023160"/>
    </source>
</evidence>
<dbReference type="RefSeq" id="WP_166251232.1">
    <property type="nucleotide sequence ID" value="NZ_JAAMOW010000001.1"/>
</dbReference>
<organism evidence="16 17">
    <name type="scientific">Solimonas terrae</name>
    <dbReference type="NCBI Taxonomy" id="1396819"/>
    <lineage>
        <taxon>Bacteria</taxon>
        <taxon>Pseudomonadati</taxon>
        <taxon>Pseudomonadota</taxon>
        <taxon>Gammaproteobacteria</taxon>
        <taxon>Nevskiales</taxon>
        <taxon>Nevskiaceae</taxon>
        <taxon>Solimonas</taxon>
    </lineage>
</organism>
<keyword evidence="5" id="KW-0479">Metal-binding</keyword>
<gene>
    <name evidence="16" type="ORF">G7Y85_02595</name>
</gene>
<evidence type="ECO:0000256" key="9">
    <source>
        <dbReference type="ARBA" id="ARBA00022989"/>
    </source>
</evidence>
<keyword evidence="3" id="KW-0444">Lipid biosynthesis</keyword>
<evidence type="ECO:0000256" key="4">
    <source>
        <dbReference type="ARBA" id="ARBA00022692"/>
    </source>
</evidence>
<feature type="transmembrane region" description="Helical" evidence="14">
    <location>
        <begin position="37"/>
        <end position="60"/>
    </location>
</feature>
<dbReference type="AlphaFoldDB" id="A0A6M2BNP4"/>
<reference evidence="16 17" key="1">
    <citation type="journal article" date="2014" name="Int. J. Syst. Evol. Microbiol.">
        <title>Solimonas terrae sp. nov., isolated from soil.</title>
        <authorList>
            <person name="Kim S.J."/>
            <person name="Moon J.Y."/>
            <person name="Weon H.Y."/>
            <person name="Ahn J.H."/>
            <person name="Chen W.M."/>
            <person name="Kwon S.W."/>
        </authorList>
    </citation>
    <scope>NUCLEOTIDE SEQUENCE [LARGE SCALE GENOMIC DNA]</scope>
    <source>
        <strain evidence="16 17">KIS83-12</strain>
    </source>
</reference>
<dbReference type="GO" id="GO:0016020">
    <property type="term" value="C:membrane"/>
    <property type="evidence" value="ECO:0007669"/>
    <property type="project" value="InterPro"/>
</dbReference>
<keyword evidence="8" id="KW-0862">Zinc</keyword>
<keyword evidence="6" id="KW-0256">Endoplasmic reticulum</keyword>
<feature type="transmembrane region" description="Helical" evidence="14">
    <location>
        <begin position="66"/>
        <end position="86"/>
    </location>
</feature>
<keyword evidence="17" id="KW-1185">Reference proteome</keyword>
<evidence type="ECO:0000256" key="1">
    <source>
        <dbReference type="ARBA" id="ARBA00001947"/>
    </source>
</evidence>
<evidence type="ECO:0000259" key="15">
    <source>
        <dbReference type="Pfam" id="PF04116"/>
    </source>
</evidence>
<evidence type="ECO:0000256" key="5">
    <source>
        <dbReference type="ARBA" id="ARBA00022723"/>
    </source>
</evidence>
<dbReference type="Proteomes" id="UP000472676">
    <property type="component" value="Unassembled WGS sequence"/>
</dbReference>
<dbReference type="PANTHER" id="PTHR12863:SF1">
    <property type="entry name" value="FATTY ACID 2-HYDROXYLASE"/>
    <property type="match status" value="1"/>
</dbReference>
<keyword evidence="11" id="KW-0443">Lipid metabolism</keyword>
<dbReference type="PANTHER" id="PTHR12863">
    <property type="entry name" value="FATTY ACID HYDROXYLASE"/>
    <property type="match status" value="1"/>
</dbReference>
<feature type="domain" description="Fatty acid hydroxylase" evidence="15">
    <location>
        <begin position="73"/>
        <end position="209"/>
    </location>
</feature>
<evidence type="ECO:0000256" key="2">
    <source>
        <dbReference type="ARBA" id="ARBA00004477"/>
    </source>
</evidence>
<dbReference type="EMBL" id="JAAMOW010000001">
    <property type="protein sequence ID" value="NGY03643.1"/>
    <property type="molecule type" value="Genomic_DNA"/>
</dbReference>
<evidence type="ECO:0000256" key="11">
    <source>
        <dbReference type="ARBA" id="ARBA00023098"/>
    </source>
</evidence>
<evidence type="ECO:0000256" key="6">
    <source>
        <dbReference type="ARBA" id="ARBA00022824"/>
    </source>
</evidence>
<name>A0A6M2BNP4_9GAMM</name>
<comment type="subcellular location">
    <subcellularLocation>
        <location evidence="2">Endoplasmic reticulum membrane</location>
        <topology evidence="2">Multi-pass membrane protein</topology>
    </subcellularLocation>
</comment>
<dbReference type="GO" id="GO:0080132">
    <property type="term" value="F:fatty acid 2-hydroxylase activity"/>
    <property type="evidence" value="ECO:0007669"/>
    <property type="project" value="InterPro"/>
</dbReference>
<proteinExistence type="predicted"/>
<evidence type="ECO:0000256" key="10">
    <source>
        <dbReference type="ARBA" id="ARBA00023002"/>
    </source>
</evidence>
<feature type="transmembrane region" description="Helical" evidence="14">
    <location>
        <begin position="148"/>
        <end position="169"/>
    </location>
</feature>
<keyword evidence="10" id="KW-0560">Oxidoreductase</keyword>
<dbReference type="InterPro" id="IPR006694">
    <property type="entry name" value="Fatty_acid_hydroxylase"/>
</dbReference>
<dbReference type="GO" id="GO:0006633">
    <property type="term" value="P:fatty acid biosynthetic process"/>
    <property type="evidence" value="ECO:0007669"/>
    <property type="project" value="UniProtKB-KW"/>
</dbReference>
<keyword evidence="13" id="KW-0275">Fatty acid biosynthesis</keyword>
<keyword evidence="12 14" id="KW-0472">Membrane</keyword>
<protein>
    <submittedName>
        <fullName evidence="16">Fatty acid hydroxylase</fullName>
    </submittedName>
</protein>
<keyword evidence="9 14" id="KW-1133">Transmembrane helix</keyword>
<evidence type="ECO:0000256" key="12">
    <source>
        <dbReference type="ARBA" id="ARBA00023136"/>
    </source>
</evidence>
<sequence length="215" mass="25112">MQAVLSTGAVPRKRFVSNSRESVRMFRLGWMEALSKVYWWVPPLVYSPLVVLLLIHAAAIEHVAPGSMALWFVGGMLTWTPTEYVLHRWAFHYEPRAQWSQRLHFIIHGVHHDYPNDAYRLVMPPSASLPITMMFYGLFYLVLPASGLQSFVAGFMSGYVAYDLMHYALHHASWRMPWFAWLKRNHMQHHFVEPDRRYGVSSPLWDIVLRSRGRS</sequence>
<dbReference type="GO" id="GO:0005506">
    <property type="term" value="F:iron ion binding"/>
    <property type="evidence" value="ECO:0007669"/>
    <property type="project" value="InterPro"/>
</dbReference>
<accession>A0A6M2BNP4</accession>
<evidence type="ECO:0000256" key="3">
    <source>
        <dbReference type="ARBA" id="ARBA00022516"/>
    </source>
</evidence>
<evidence type="ECO:0000256" key="14">
    <source>
        <dbReference type="SAM" id="Phobius"/>
    </source>
</evidence>
<evidence type="ECO:0000256" key="7">
    <source>
        <dbReference type="ARBA" id="ARBA00022832"/>
    </source>
</evidence>